<evidence type="ECO:0000256" key="8">
    <source>
        <dbReference type="ARBA" id="ARBA00061012"/>
    </source>
</evidence>
<feature type="binding site" evidence="9 11">
    <location>
        <position position="209"/>
    </location>
    <ligand>
        <name>substrate</name>
    </ligand>
</feature>
<keyword evidence="4 9" id="KW-0210">Decarboxylase</keyword>
<feature type="active site" description="Proton donor" evidence="9">
    <location>
        <position position="61"/>
    </location>
</feature>
<evidence type="ECO:0000256" key="4">
    <source>
        <dbReference type="ARBA" id="ARBA00022793"/>
    </source>
</evidence>
<dbReference type="InterPro" id="IPR018089">
    <property type="entry name" value="OMPdecase_AS"/>
</dbReference>
<dbReference type="CDD" id="cd04725">
    <property type="entry name" value="OMP_decarboxylase_like"/>
    <property type="match status" value="1"/>
</dbReference>
<keyword evidence="15" id="KW-1185">Reference proteome</keyword>
<dbReference type="SUPFAM" id="SSF51366">
    <property type="entry name" value="Ribulose-phoshate binding barrel"/>
    <property type="match status" value="1"/>
</dbReference>
<gene>
    <name evidence="9" type="primary">pyrF</name>
    <name evidence="14" type="ORF">HNR37_000535</name>
</gene>
<dbReference type="GO" id="GO:0004590">
    <property type="term" value="F:orotidine-5'-phosphate decarboxylase activity"/>
    <property type="evidence" value="ECO:0007669"/>
    <property type="project" value="UniProtKB-UniRule"/>
</dbReference>
<proteinExistence type="inferred from homology"/>
<evidence type="ECO:0000256" key="9">
    <source>
        <dbReference type="HAMAP-Rule" id="MF_01200"/>
    </source>
</evidence>
<comment type="similarity">
    <text evidence="8 9">Belongs to the OMP decarboxylase family. Type 1 subfamily.</text>
</comment>
<comment type="catalytic activity">
    <reaction evidence="7 9 12">
        <text>orotidine 5'-phosphate + H(+) = UMP + CO2</text>
        <dbReference type="Rhea" id="RHEA:11596"/>
        <dbReference type="ChEBI" id="CHEBI:15378"/>
        <dbReference type="ChEBI" id="CHEBI:16526"/>
        <dbReference type="ChEBI" id="CHEBI:57538"/>
        <dbReference type="ChEBI" id="CHEBI:57865"/>
        <dbReference type="EC" id="4.1.1.23"/>
    </reaction>
</comment>
<feature type="active site" description="For OMPdecase activity" evidence="10">
    <location>
        <position position="64"/>
    </location>
</feature>
<dbReference type="FunFam" id="3.20.20.70:FF:000015">
    <property type="entry name" value="Orotidine 5'-phosphate decarboxylase"/>
    <property type="match status" value="1"/>
</dbReference>
<evidence type="ECO:0000256" key="2">
    <source>
        <dbReference type="ARBA" id="ARBA00004861"/>
    </source>
</evidence>
<comment type="subunit">
    <text evidence="3 9">Homodimer.</text>
</comment>
<comment type="pathway">
    <text evidence="2 9 12">Pyrimidine metabolism; UMP biosynthesis via de novo pathway; UMP from orotate: step 2/2.</text>
</comment>
<dbReference type="UniPathway" id="UPA00070">
    <property type="reaction ID" value="UER00120"/>
</dbReference>
<evidence type="ECO:0000256" key="10">
    <source>
        <dbReference type="PIRSR" id="PIRSR614732-1"/>
    </source>
</evidence>
<feature type="active site" description="For OMPdecase activity" evidence="10">
    <location>
        <position position="59"/>
    </location>
</feature>
<evidence type="ECO:0000259" key="13">
    <source>
        <dbReference type="SMART" id="SM00934"/>
    </source>
</evidence>
<evidence type="ECO:0000313" key="15">
    <source>
        <dbReference type="Proteomes" id="UP000528322"/>
    </source>
</evidence>
<evidence type="ECO:0000256" key="1">
    <source>
        <dbReference type="ARBA" id="ARBA00002356"/>
    </source>
</evidence>
<evidence type="ECO:0000256" key="5">
    <source>
        <dbReference type="ARBA" id="ARBA00022975"/>
    </source>
</evidence>
<dbReference type="EC" id="4.1.1.23" evidence="9"/>
<feature type="binding site" evidence="9 11">
    <location>
        <position position="118"/>
    </location>
    <ligand>
        <name>substrate</name>
    </ligand>
</feature>
<dbReference type="NCBIfam" id="NF001273">
    <property type="entry name" value="PRK00230.1"/>
    <property type="match status" value="1"/>
</dbReference>
<feature type="binding site" evidence="9">
    <location>
        <begin position="59"/>
        <end position="68"/>
    </location>
    <ligand>
        <name>substrate</name>
    </ligand>
</feature>
<feature type="binding site" evidence="9 11">
    <location>
        <position position="10"/>
    </location>
    <ligand>
        <name>substrate</name>
    </ligand>
</feature>
<feature type="active site" description="For OMPdecase activity" evidence="10">
    <location>
        <position position="61"/>
    </location>
</feature>
<organism evidence="14 15">
    <name type="scientific">Desulfurispira natronophila</name>
    <dbReference type="NCBI Taxonomy" id="682562"/>
    <lineage>
        <taxon>Bacteria</taxon>
        <taxon>Pseudomonadati</taxon>
        <taxon>Chrysiogenota</taxon>
        <taxon>Chrysiogenia</taxon>
        <taxon>Chrysiogenales</taxon>
        <taxon>Chrysiogenaceae</taxon>
        <taxon>Desulfurispira</taxon>
    </lineage>
</organism>
<dbReference type="PROSITE" id="PS00156">
    <property type="entry name" value="OMPDECASE"/>
    <property type="match status" value="1"/>
</dbReference>
<evidence type="ECO:0000256" key="6">
    <source>
        <dbReference type="ARBA" id="ARBA00023239"/>
    </source>
</evidence>
<dbReference type="InterPro" id="IPR014732">
    <property type="entry name" value="OMPdecase"/>
</dbReference>
<dbReference type="RefSeq" id="WP_183729542.1">
    <property type="nucleotide sequence ID" value="NZ_JACHID010000002.1"/>
</dbReference>
<dbReference type="InterPro" id="IPR001754">
    <property type="entry name" value="OMPdeCOase_dom"/>
</dbReference>
<dbReference type="PANTHER" id="PTHR32119:SF2">
    <property type="entry name" value="OROTIDINE 5'-PHOSPHATE DECARBOXYLASE"/>
    <property type="match status" value="1"/>
</dbReference>
<dbReference type="HAMAP" id="MF_01200_B">
    <property type="entry name" value="OMPdecase_type1_B"/>
    <property type="match status" value="1"/>
</dbReference>
<feature type="binding site" evidence="9 11">
    <location>
        <position position="188"/>
    </location>
    <ligand>
        <name>substrate</name>
    </ligand>
</feature>
<evidence type="ECO:0000313" key="14">
    <source>
        <dbReference type="EMBL" id="MBB5021229.1"/>
    </source>
</evidence>
<keyword evidence="6 9" id="KW-0456">Lyase</keyword>
<feature type="binding site" evidence="9 11">
    <location>
        <position position="179"/>
    </location>
    <ligand>
        <name>substrate</name>
    </ligand>
</feature>
<dbReference type="PANTHER" id="PTHR32119">
    <property type="entry name" value="OROTIDINE 5'-PHOSPHATE DECARBOXYLASE"/>
    <property type="match status" value="1"/>
</dbReference>
<accession>A0A7W7Y399</accession>
<dbReference type="AlphaFoldDB" id="A0A7W7Y399"/>
<keyword evidence="5 9" id="KW-0665">Pyrimidine biosynthesis</keyword>
<comment type="function">
    <text evidence="1 9">Catalyzes the decarboxylation of orotidine 5'-monophosphate (OMP) to uridine 5'-monophosphate (UMP).</text>
</comment>
<dbReference type="GO" id="GO:0044205">
    <property type="term" value="P:'de novo' UMP biosynthetic process"/>
    <property type="evidence" value="ECO:0007669"/>
    <property type="project" value="UniProtKB-UniRule"/>
</dbReference>
<feature type="domain" description="Orotidine 5'-phosphate decarboxylase" evidence="13">
    <location>
        <begin position="4"/>
        <end position="224"/>
    </location>
</feature>
<evidence type="ECO:0000256" key="12">
    <source>
        <dbReference type="RuleBase" id="RU000512"/>
    </source>
</evidence>
<sequence length="233" mass="25323">MSSTIVVALDTRDRLAAKSIVAELAPHNPWFKVGKALFVSKGTAIVEELMENGANIFLDLKFHDIPNTVAEAARAAADIGVRMLNVHCLGGRKMMETTINSMADLSSRPLVVGVTILTSMNQGDLDEVGVREPLQEEVLRLARLARDSGLDGVVCSPQETELIKSELGSDFLTVTPGIRPAWSATDDQSRITTPADAARMGTDYMVIGRPIIKHQRPLEAYESIQKEIQSAVQ</sequence>
<comment type="caution">
    <text evidence="14">The sequence shown here is derived from an EMBL/GenBank/DDBJ whole genome shotgun (WGS) entry which is preliminary data.</text>
</comment>
<dbReference type="InterPro" id="IPR011060">
    <property type="entry name" value="RibuloseP-bd_barrel"/>
</dbReference>
<dbReference type="Pfam" id="PF00215">
    <property type="entry name" value="OMPdecase"/>
    <property type="match status" value="1"/>
</dbReference>
<dbReference type="InterPro" id="IPR013785">
    <property type="entry name" value="Aldolase_TIM"/>
</dbReference>
<dbReference type="SMART" id="SM00934">
    <property type="entry name" value="OMPdecase"/>
    <property type="match status" value="1"/>
</dbReference>
<dbReference type="Gene3D" id="3.20.20.70">
    <property type="entry name" value="Aldolase class I"/>
    <property type="match status" value="1"/>
</dbReference>
<name>A0A7W7Y399_9BACT</name>
<dbReference type="Proteomes" id="UP000528322">
    <property type="component" value="Unassembled WGS sequence"/>
</dbReference>
<evidence type="ECO:0000256" key="7">
    <source>
        <dbReference type="ARBA" id="ARBA00049157"/>
    </source>
</evidence>
<reference evidence="14 15" key="1">
    <citation type="submission" date="2020-08" db="EMBL/GenBank/DDBJ databases">
        <title>Genomic Encyclopedia of Type Strains, Phase IV (KMG-IV): sequencing the most valuable type-strain genomes for metagenomic binning, comparative biology and taxonomic classification.</title>
        <authorList>
            <person name="Goeker M."/>
        </authorList>
    </citation>
    <scope>NUCLEOTIDE SEQUENCE [LARGE SCALE GENOMIC DNA]</scope>
    <source>
        <strain evidence="14 15">DSM 22071</strain>
    </source>
</reference>
<protein>
    <recommendedName>
        <fullName evidence="9">Orotidine 5'-phosphate decarboxylase</fullName>
        <ecNumber evidence="9">4.1.1.23</ecNumber>
    </recommendedName>
    <alternativeName>
        <fullName evidence="9">OMP decarboxylase</fullName>
        <shortName evidence="9">OMPDCase</shortName>
        <shortName evidence="9">OMPdecase</shortName>
    </alternativeName>
</protein>
<dbReference type="GO" id="GO:0005829">
    <property type="term" value="C:cytosol"/>
    <property type="evidence" value="ECO:0007669"/>
    <property type="project" value="TreeGrafter"/>
</dbReference>
<evidence type="ECO:0000256" key="11">
    <source>
        <dbReference type="PIRSR" id="PIRSR614732-2"/>
    </source>
</evidence>
<dbReference type="GO" id="GO:0006207">
    <property type="term" value="P:'de novo' pyrimidine nucleobase biosynthetic process"/>
    <property type="evidence" value="ECO:0007669"/>
    <property type="project" value="InterPro"/>
</dbReference>
<dbReference type="InterPro" id="IPR047596">
    <property type="entry name" value="OMPdecase_bac"/>
</dbReference>
<evidence type="ECO:0000256" key="3">
    <source>
        <dbReference type="ARBA" id="ARBA00011738"/>
    </source>
</evidence>
<dbReference type="EMBL" id="JACHID010000002">
    <property type="protein sequence ID" value="MBB5021229.1"/>
    <property type="molecule type" value="Genomic_DNA"/>
</dbReference>
<feature type="binding site" evidence="9 11">
    <location>
        <position position="32"/>
    </location>
    <ligand>
        <name>substrate</name>
    </ligand>
</feature>
<feature type="binding site" evidence="9 11">
    <location>
        <position position="208"/>
    </location>
    <ligand>
        <name>substrate</name>
    </ligand>
</feature>
<dbReference type="NCBIfam" id="TIGR01740">
    <property type="entry name" value="pyrF"/>
    <property type="match status" value="1"/>
</dbReference>